<comment type="caution">
    <text evidence="1">The sequence shown here is derived from an EMBL/GenBank/DDBJ whole genome shotgun (WGS) entry which is preliminary data.</text>
</comment>
<organism evidence="1 2">
    <name type="scientific">Staphylococcus muscae</name>
    <dbReference type="NCBI Taxonomy" id="1294"/>
    <lineage>
        <taxon>Bacteria</taxon>
        <taxon>Bacillati</taxon>
        <taxon>Bacillota</taxon>
        <taxon>Bacilli</taxon>
        <taxon>Bacillales</taxon>
        <taxon>Staphylococcaceae</taxon>
        <taxon>Staphylococcus</taxon>
    </lineage>
</organism>
<reference evidence="2" key="1">
    <citation type="journal article" date="2019" name="Int. J. Syst. Evol. Microbiol.">
        <title>The Global Catalogue of Microorganisms (GCM) 10K type strain sequencing project: providing services to taxonomists for standard genome sequencing and annotation.</title>
        <authorList>
            <consortium name="The Broad Institute Genomics Platform"/>
            <consortium name="The Broad Institute Genome Sequencing Center for Infectious Disease"/>
            <person name="Wu L."/>
            <person name="Ma J."/>
        </authorList>
    </citation>
    <scope>NUCLEOTIDE SEQUENCE [LARGE SCALE GENOMIC DNA]</scope>
    <source>
        <strain evidence="2">CCM 4175</strain>
    </source>
</reference>
<name>A0ABQ1HW75_9STAP</name>
<dbReference type="EMBL" id="BMCB01000008">
    <property type="protein sequence ID" value="GGA91987.1"/>
    <property type="molecule type" value="Genomic_DNA"/>
</dbReference>
<sequence length="53" mass="6010">MTNWGDNMAKPNDKFYNVVKMLSSIGVTVKKTKSRLDIMRSLPKPTTAPEKLK</sequence>
<proteinExistence type="predicted"/>
<dbReference type="InterPro" id="IPR049839">
    <property type="entry name" value="Lmo0850-like"/>
</dbReference>
<gene>
    <name evidence="1" type="ORF">GCM10007183_15170</name>
</gene>
<evidence type="ECO:0000313" key="2">
    <source>
        <dbReference type="Proteomes" id="UP000652995"/>
    </source>
</evidence>
<dbReference type="NCBIfam" id="NF040845">
    <property type="entry name" value="lmo0850_fam"/>
    <property type="match status" value="1"/>
</dbReference>
<protein>
    <submittedName>
        <fullName evidence="1">Uncharacterized protein</fullName>
    </submittedName>
</protein>
<evidence type="ECO:0000313" key="1">
    <source>
        <dbReference type="EMBL" id="GGA91987.1"/>
    </source>
</evidence>
<keyword evidence="2" id="KW-1185">Reference proteome</keyword>
<dbReference type="Proteomes" id="UP000652995">
    <property type="component" value="Unassembled WGS sequence"/>
</dbReference>
<accession>A0ABQ1HW75</accession>